<dbReference type="EMBL" id="QTTT01000001">
    <property type="protein sequence ID" value="REF00960.1"/>
    <property type="molecule type" value="Genomic_DNA"/>
</dbReference>
<dbReference type="PANTHER" id="PTHR42718">
    <property type="entry name" value="MAJOR FACILITATOR SUPERFAMILY MULTIDRUG TRANSPORTER MFSC"/>
    <property type="match status" value="1"/>
</dbReference>
<feature type="transmembrane region" description="Helical" evidence="9">
    <location>
        <begin position="399"/>
        <end position="425"/>
    </location>
</feature>
<evidence type="ECO:0000256" key="2">
    <source>
        <dbReference type="ARBA" id="ARBA00008537"/>
    </source>
</evidence>
<proteinExistence type="inferred from homology"/>
<evidence type="ECO:0000256" key="1">
    <source>
        <dbReference type="ARBA" id="ARBA00004651"/>
    </source>
</evidence>
<evidence type="ECO:0000256" key="3">
    <source>
        <dbReference type="ARBA" id="ARBA00022448"/>
    </source>
</evidence>
<dbReference type="SUPFAM" id="SSF103473">
    <property type="entry name" value="MFS general substrate transporter"/>
    <property type="match status" value="2"/>
</dbReference>
<feature type="transmembrane region" description="Helical" evidence="9">
    <location>
        <begin position="180"/>
        <end position="201"/>
    </location>
</feature>
<dbReference type="InterPro" id="IPR004638">
    <property type="entry name" value="EmrB-like"/>
</dbReference>
<comment type="caution">
    <text evidence="11">The sequence shown here is derived from an EMBL/GenBank/DDBJ whole genome shotgun (WGS) entry which is preliminary data.</text>
</comment>
<dbReference type="InterPro" id="IPR011701">
    <property type="entry name" value="MFS"/>
</dbReference>
<feature type="transmembrane region" description="Helical" evidence="9">
    <location>
        <begin position="344"/>
        <end position="366"/>
    </location>
</feature>
<dbReference type="InterPro" id="IPR020846">
    <property type="entry name" value="MFS_dom"/>
</dbReference>
<evidence type="ECO:0000313" key="12">
    <source>
        <dbReference type="Proteomes" id="UP000256661"/>
    </source>
</evidence>
<evidence type="ECO:0000256" key="5">
    <source>
        <dbReference type="ARBA" id="ARBA00022692"/>
    </source>
</evidence>
<dbReference type="GO" id="GO:0022857">
    <property type="term" value="F:transmembrane transporter activity"/>
    <property type="evidence" value="ECO:0007669"/>
    <property type="project" value="InterPro"/>
</dbReference>
<feature type="transmembrane region" description="Helical" evidence="9">
    <location>
        <begin position="146"/>
        <end position="168"/>
    </location>
</feature>
<dbReference type="GO" id="GO:0005886">
    <property type="term" value="C:plasma membrane"/>
    <property type="evidence" value="ECO:0007669"/>
    <property type="project" value="UniProtKB-SubCell"/>
</dbReference>
<feature type="transmembrane region" description="Helical" evidence="9">
    <location>
        <begin position="446"/>
        <end position="466"/>
    </location>
</feature>
<feature type="transmembrane region" description="Helical" evidence="9">
    <location>
        <begin position="308"/>
        <end position="332"/>
    </location>
</feature>
<dbReference type="Pfam" id="PF07690">
    <property type="entry name" value="MFS_1"/>
    <property type="match status" value="1"/>
</dbReference>
<keyword evidence="5 9" id="KW-0812">Transmembrane</keyword>
<feature type="transmembrane region" description="Helical" evidence="9">
    <location>
        <begin position="491"/>
        <end position="510"/>
    </location>
</feature>
<dbReference type="Proteomes" id="UP000256661">
    <property type="component" value="Unassembled WGS sequence"/>
</dbReference>
<feature type="transmembrane region" description="Helical" evidence="9">
    <location>
        <begin position="207"/>
        <end position="227"/>
    </location>
</feature>
<evidence type="ECO:0000256" key="8">
    <source>
        <dbReference type="SAM" id="MobiDB-lite"/>
    </source>
</evidence>
<dbReference type="PROSITE" id="PS50850">
    <property type="entry name" value="MFS"/>
    <property type="match status" value="1"/>
</dbReference>
<evidence type="ECO:0000259" key="10">
    <source>
        <dbReference type="PROSITE" id="PS50850"/>
    </source>
</evidence>
<feature type="transmembrane region" description="Helical" evidence="9">
    <location>
        <begin position="121"/>
        <end position="140"/>
    </location>
</feature>
<comment type="similarity">
    <text evidence="2">Belongs to the major facilitator superfamily. EmrB family.</text>
</comment>
<keyword evidence="3" id="KW-0813">Transport</keyword>
<evidence type="ECO:0000313" key="11">
    <source>
        <dbReference type="EMBL" id="REF00960.1"/>
    </source>
</evidence>
<protein>
    <submittedName>
        <fullName evidence="11">EmrB/QacA subfamily drug resistance transporter</fullName>
    </submittedName>
</protein>
<comment type="subcellular location">
    <subcellularLocation>
        <location evidence="1">Cell membrane</location>
        <topology evidence="1">Multi-pass membrane protein</topology>
    </subcellularLocation>
</comment>
<sequence length="530" mass="54528">MRVRPRSLRTGKITNECGGSFGRGVVRDARSDAEAPGDRPVSAPSPSEGAGPWRVLSVVTLGTLLLVVNMTTLNIALPVVVRHFDAGAFAASWLVLGFMLVQTSLLMVFGRMSDVFGRRRMYLTGLAVFTLANLLAGFAPSIEVLIALRVLAAVGGSVLLANGTAFIAHAFPAGRLSEGLGVYFGVLTAAPLIGPSAGGLIVESAGWQWVFWFNVPIGVIALGWAAWSLPRLAPGAREPIDLLGAVLLCGWLGGLLLSLSEGGSHGWTTPASLAGVVAFAVLVPVFALRQRRARHPLVDVSLFADRNFSLASLAAFCNNLGRAGSVLLMALFLQVVSGMTPAEAGLAVLPGPLAGMIAAPVGGFIGRRVQARTIAAAGSATATAGLLLAFLVLDEDTSYAPIAVSLVLVAVGSGLFTTGNTAAVLATIPSERLGVVNGLRMTLLNVGNVMGAALCLTLAASALAAADRRLLYGGAAASLEPGELGDLVTGYHRAFAVLFAASLIATFTSLTNRRLGDRAAARAEGHPSKP</sequence>
<accession>A0A3D9SYC7</accession>
<name>A0A3D9SYC7_9ACTN</name>
<feature type="transmembrane region" description="Helical" evidence="9">
    <location>
        <begin position="89"/>
        <end position="109"/>
    </location>
</feature>
<feature type="transmembrane region" description="Helical" evidence="9">
    <location>
        <begin position="239"/>
        <end position="259"/>
    </location>
</feature>
<keyword evidence="6 9" id="KW-1133">Transmembrane helix</keyword>
<dbReference type="Gene3D" id="1.20.1720.10">
    <property type="entry name" value="Multidrug resistance protein D"/>
    <property type="match status" value="1"/>
</dbReference>
<gene>
    <name evidence="11" type="ORF">DFJ69_6558</name>
</gene>
<dbReference type="PANTHER" id="PTHR42718:SF9">
    <property type="entry name" value="MAJOR FACILITATOR SUPERFAMILY MULTIDRUG TRANSPORTER MFSC"/>
    <property type="match status" value="1"/>
</dbReference>
<feature type="domain" description="Major facilitator superfamily (MFS) profile" evidence="10">
    <location>
        <begin position="55"/>
        <end position="514"/>
    </location>
</feature>
<dbReference type="AlphaFoldDB" id="A0A3D9SYC7"/>
<reference evidence="11 12" key="1">
    <citation type="submission" date="2018-08" db="EMBL/GenBank/DDBJ databases">
        <title>Sequencing the genomes of 1000 actinobacteria strains.</title>
        <authorList>
            <person name="Klenk H.-P."/>
        </authorList>
    </citation>
    <scope>NUCLEOTIDE SEQUENCE [LARGE SCALE GENOMIC DNA]</scope>
    <source>
        <strain evidence="11 12">DSM 43927</strain>
    </source>
</reference>
<dbReference type="CDD" id="cd17321">
    <property type="entry name" value="MFS_MMR_MDR_like"/>
    <property type="match status" value="1"/>
</dbReference>
<keyword evidence="4" id="KW-1003">Cell membrane</keyword>
<organism evidence="11 12">
    <name type="scientific">Thermomonospora umbrina</name>
    <dbReference type="NCBI Taxonomy" id="111806"/>
    <lineage>
        <taxon>Bacteria</taxon>
        <taxon>Bacillati</taxon>
        <taxon>Actinomycetota</taxon>
        <taxon>Actinomycetes</taxon>
        <taxon>Streptosporangiales</taxon>
        <taxon>Thermomonosporaceae</taxon>
        <taxon>Thermomonospora</taxon>
    </lineage>
</organism>
<feature type="transmembrane region" description="Helical" evidence="9">
    <location>
        <begin position="373"/>
        <end position="393"/>
    </location>
</feature>
<evidence type="ECO:0000256" key="4">
    <source>
        <dbReference type="ARBA" id="ARBA00022475"/>
    </source>
</evidence>
<evidence type="ECO:0000256" key="7">
    <source>
        <dbReference type="ARBA" id="ARBA00023136"/>
    </source>
</evidence>
<dbReference type="NCBIfam" id="TIGR00711">
    <property type="entry name" value="efflux_EmrB"/>
    <property type="match status" value="1"/>
</dbReference>
<feature type="transmembrane region" description="Helical" evidence="9">
    <location>
        <begin position="55"/>
        <end position="77"/>
    </location>
</feature>
<keyword evidence="7 9" id="KW-0472">Membrane</keyword>
<dbReference type="InterPro" id="IPR036259">
    <property type="entry name" value="MFS_trans_sf"/>
</dbReference>
<keyword evidence="12" id="KW-1185">Reference proteome</keyword>
<feature type="region of interest" description="Disordered" evidence="8">
    <location>
        <begin position="29"/>
        <end position="50"/>
    </location>
</feature>
<evidence type="ECO:0000256" key="6">
    <source>
        <dbReference type="ARBA" id="ARBA00022989"/>
    </source>
</evidence>
<evidence type="ECO:0000256" key="9">
    <source>
        <dbReference type="SAM" id="Phobius"/>
    </source>
</evidence>
<dbReference type="Gene3D" id="1.20.1250.20">
    <property type="entry name" value="MFS general substrate transporter like domains"/>
    <property type="match status" value="1"/>
</dbReference>
<feature type="transmembrane region" description="Helical" evidence="9">
    <location>
        <begin position="271"/>
        <end position="288"/>
    </location>
</feature>